<name>A0A5C4JTJ4_9HYPH</name>
<dbReference type="InterPro" id="IPR009560">
    <property type="entry name" value="DUF1176"/>
</dbReference>
<dbReference type="OrthoDB" id="7863791at2"/>
<evidence type="ECO:0000313" key="2">
    <source>
        <dbReference type="EMBL" id="TNB47979.1"/>
    </source>
</evidence>
<proteinExistence type="predicted"/>
<evidence type="ECO:0000313" key="3">
    <source>
        <dbReference type="Proteomes" id="UP000307874"/>
    </source>
</evidence>
<dbReference type="Proteomes" id="UP000307874">
    <property type="component" value="Unassembled WGS sequence"/>
</dbReference>
<keyword evidence="3" id="KW-1185">Reference proteome</keyword>
<dbReference type="AlphaFoldDB" id="A0A5C4JTJ4"/>
<dbReference type="EMBL" id="VCLB01000005">
    <property type="protein sequence ID" value="TNB47979.1"/>
    <property type="molecule type" value="Genomic_DNA"/>
</dbReference>
<feature type="chain" id="PRO_5022859498" evidence="1">
    <location>
        <begin position="43"/>
        <end position="237"/>
    </location>
</feature>
<reference evidence="2 3" key="1">
    <citation type="submission" date="2019-06" db="EMBL/GenBank/DDBJ databases">
        <title>Martelella lutilitoris sp. nov., isolated from a tidal mudflat.</title>
        <authorList>
            <person name="Kim Y.-J."/>
        </authorList>
    </citation>
    <scope>NUCLEOTIDE SEQUENCE [LARGE SCALE GENOMIC DNA]</scope>
    <source>
        <strain evidence="2 3">GH2-6</strain>
    </source>
</reference>
<sequence length="237" mass="26016">MTAWRASMPPSRRSSVSARRPEMPYRALLCFLALAAAGTASAEDGRLSKARDMILSLYPESCDADLATDFAGLENVAYDVSWQEKDWDGAPIKREGTLFEVNCYLAAYNIVVAYVFAPDEDAAEAMLPVSFAVPAFTLDYADDDTDQTRLAAPPAVTGFSAETLLVNPSFDPETNTITSFAKWRGLGDAYSSGAWALENGRFVLKHFVIDPIYEANVEDPSEELIETNFVLYDADAY</sequence>
<organism evidence="2 3">
    <name type="scientific">Martelella lutilitoris</name>
    <dbReference type="NCBI Taxonomy" id="2583532"/>
    <lineage>
        <taxon>Bacteria</taxon>
        <taxon>Pseudomonadati</taxon>
        <taxon>Pseudomonadota</taxon>
        <taxon>Alphaproteobacteria</taxon>
        <taxon>Hyphomicrobiales</taxon>
        <taxon>Aurantimonadaceae</taxon>
        <taxon>Martelella</taxon>
    </lineage>
</organism>
<dbReference type="Pfam" id="PF06674">
    <property type="entry name" value="DUF1176"/>
    <property type="match status" value="1"/>
</dbReference>
<comment type="caution">
    <text evidence="2">The sequence shown here is derived from an EMBL/GenBank/DDBJ whole genome shotgun (WGS) entry which is preliminary data.</text>
</comment>
<accession>A0A5C4JTJ4</accession>
<gene>
    <name evidence="2" type="ORF">FF124_10345</name>
</gene>
<feature type="signal peptide" evidence="1">
    <location>
        <begin position="1"/>
        <end position="42"/>
    </location>
</feature>
<keyword evidence="1" id="KW-0732">Signal</keyword>
<protein>
    <submittedName>
        <fullName evidence="2">DUF1176 domain-containing protein</fullName>
    </submittedName>
</protein>
<evidence type="ECO:0000256" key="1">
    <source>
        <dbReference type="SAM" id="SignalP"/>
    </source>
</evidence>